<dbReference type="GO" id="GO:0016787">
    <property type="term" value="F:hydrolase activity"/>
    <property type="evidence" value="ECO:0007669"/>
    <property type="project" value="UniProtKB-KW"/>
</dbReference>
<keyword evidence="1" id="KW-0732">Signal</keyword>
<evidence type="ECO:0000259" key="2">
    <source>
        <dbReference type="PROSITE" id="PS51677"/>
    </source>
</evidence>
<dbReference type="InterPro" id="IPR011330">
    <property type="entry name" value="Glyco_hydro/deAcase_b/a-brl"/>
</dbReference>
<keyword evidence="4" id="KW-1185">Reference proteome</keyword>
<dbReference type="SUPFAM" id="SSF88713">
    <property type="entry name" value="Glycoside hydrolase/deacetylase"/>
    <property type="match status" value="1"/>
</dbReference>
<dbReference type="Pfam" id="PF01522">
    <property type="entry name" value="Polysacc_deac_1"/>
    <property type="match status" value="1"/>
</dbReference>
<dbReference type="EMBL" id="JASJOT010000055">
    <property type="protein sequence ID" value="MDJ1498689.1"/>
    <property type="molecule type" value="Genomic_DNA"/>
</dbReference>
<dbReference type="RefSeq" id="WP_314005346.1">
    <property type="nucleotide sequence ID" value="NZ_JASJOR010000017.1"/>
</dbReference>
<reference evidence="3 4" key="1">
    <citation type="submission" date="2023-05" db="EMBL/GenBank/DDBJ databases">
        <authorList>
            <person name="Zhang X."/>
        </authorList>
    </citation>
    <scope>NUCLEOTIDE SEQUENCE [LARGE SCALE GENOMIC DNA]</scope>
    <source>
        <strain evidence="3 4">DM2B3-1</strain>
    </source>
</reference>
<accession>A0ABT7CY44</accession>
<organism evidence="3 4">
    <name type="scientific">Xanthocytophaga flava</name>
    <dbReference type="NCBI Taxonomy" id="3048013"/>
    <lineage>
        <taxon>Bacteria</taxon>
        <taxon>Pseudomonadati</taxon>
        <taxon>Bacteroidota</taxon>
        <taxon>Cytophagia</taxon>
        <taxon>Cytophagales</taxon>
        <taxon>Rhodocytophagaceae</taxon>
        <taxon>Xanthocytophaga</taxon>
    </lineage>
</organism>
<dbReference type="PROSITE" id="PS51677">
    <property type="entry name" value="NODB"/>
    <property type="match status" value="1"/>
</dbReference>
<evidence type="ECO:0000313" key="3">
    <source>
        <dbReference type="EMBL" id="MDJ1498689.1"/>
    </source>
</evidence>
<dbReference type="Proteomes" id="UP001228581">
    <property type="component" value="Unassembled WGS sequence"/>
</dbReference>
<dbReference type="CDD" id="cd10967">
    <property type="entry name" value="CE4_GLA_like_6s"/>
    <property type="match status" value="1"/>
</dbReference>
<dbReference type="PANTHER" id="PTHR34216">
    <property type="match status" value="1"/>
</dbReference>
<proteinExistence type="predicted"/>
<evidence type="ECO:0000313" key="4">
    <source>
        <dbReference type="Proteomes" id="UP001228581"/>
    </source>
</evidence>
<sequence length="297" mass="32710">MDKQYTLLTRVVTFKFIRNFTASPGSVQMKQVIFLSCVIFSVSAFSQTNSSPKKSAAKAIICLTYDDGLASHLSVAVPQLDSAGLKATFFLNSIAGSSDVIGQASVAVVGWQRAAQKGHELGNHTLFHPCPEKLGWEKQVAIEQYTLKRILEEVTLSNALLSLLDNKKTKRTFAYPCNNVIVEGKDYSAELKKTGLISYARGGGDRTSMVADYKALNPMQVPSWLVEEGTTLNELIAFAEKVKQAGGMGIYQFHGIGGEFFQISKETHKLFLQYLNANKEHYQVATFSEAMNSITTR</sequence>
<dbReference type="PANTHER" id="PTHR34216:SF11">
    <property type="entry name" value="CHITOOLIGOSACCHARIDE DEACETYLASE"/>
    <property type="match status" value="1"/>
</dbReference>
<comment type="caution">
    <text evidence="3">The sequence shown here is derived from an EMBL/GenBank/DDBJ whole genome shotgun (WGS) entry which is preliminary data.</text>
</comment>
<dbReference type="InterPro" id="IPR002509">
    <property type="entry name" value="NODB_dom"/>
</dbReference>
<keyword evidence="3" id="KW-0378">Hydrolase</keyword>
<evidence type="ECO:0000256" key="1">
    <source>
        <dbReference type="ARBA" id="ARBA00022729"/>
    </source>
</evidence>
<dbReference type="EC" id="3.-.-.-" evidence="3"/>
<feature type="domain" description="NodB homology" evidence="2">
    <location>
        <begin position="59"/>
        <end position="297"/>
    </location>
</feature>
<protein>
    <submittedName>
        <fullName evidence="3">Polysaccharide deacetylase family protein</fullName>
        <ecNumber evidence="3">3.-.-.-</ecNumber>
    </submittedName>
</protein>
<dbReference type="Gene3D" id="3.20.20.370">
    <property type="entry name" value="Glycoside hydrolase/deacetylase"/>
    <property type="match status" value="1"/>
</dbReference>
<gene>
    <name evidence="3" type="ORF">QNI19_37500</name>
</gene>
<name>A0ABT7CY44_9BACT</name>
<dbReference type="InterPro" id="IPR051398">
    <property type="entry name" value="Polysacch_Deacetylase"/>
</dbReference>